<dbReference type="Proteomes" id="UP001501470">
    <property type="component" value="Unassembled WGS sequence"/>
</dbReference>
<keyword evidence="3" id="KW-0446">Lipid-binding</keyword>
<evidence type="ECO:0000256" key="3">
    <source>
        <dbReference type="ARBA" id="ARBA00023121"/>
    </source>
</evidence>
<comment type="subcellular location">
    <subcellularLocation>
        <location evidence="1">Golgi apparatus membrane</location>
        <topology evidence="1">Peripheral membrane protein</topology>
        <orientation evidence="1">Cytoplasmic side</orientation>
    </subcellularLocation>
</comment>
<evidence type="ECO:0000313" key="6">
    <source>
        <dbReference type="Proteomes" id="UP001501470"/>
    </source>
</evidence>
<comment type="caution">
    <text evidence="5">The sequence shown here is derived from an EMBL/GenBank/DDBJ whole genome shotgun (WGS) entry which is preliminary data.</text>
</comment>
<keyword evidence="4" id="KW-0472">Membrane</keyword>
<sequence>MRREPLADDFFRLCHDDRSGTLRLSDDATRIGLASALIGELGWAGILTVEDGLLFVRSGSTPGDSVAHAVLDDIRGERTPRDVRTWLAYLSMEAYERVARRMVAGNHVIPQEGRRLLRRFTFYQPTDTNEFVWPRVRLGTALAQRRPVDQIDVHLLGIADATGLLPSILDGGGQAAYAYFDHLIQQSHADVQTLIQETRVVIGNKVMNGR</sequence>
<proteinExistence type="predicted"/>
<dbReference type="InterPro" id="IPR038261">
    <property type="entry name" value="GPP34-like_sf"/>
</dbReference>
<evidence type="ECO:0000256" key="2">
    <source>
        <dbReference type="ARBA" id="ARBA00023034"/>
    </source>
</evidence>
<dbReference type="InterPro" id="IPR008628">
    <property type="entry name" value="GPP34-like"/>
</dbReference>
<evidence type="ECO:0000313" key="5">
    <source>
        <dbReference type="EMBL" id="GAA1499445.1"/>
    </source>
</evidence>
<organism evidence="5 6">
    <name type="scientific">Dactylosporangium maewongense</name>
    <dbReference type="NCBI Taxonomy" id="634393"/>
    <lineage>
        <taxon>Bacteria</taxon>
        <taxon>Bacillati</taxon>
        <taxon>Actinomycetota</taxon>
        <taxon>Actinomycetes</taxon>
        <taxon>Micromonosporales</taxon>
        <taxon>Micromonosporaceae</taxon>
        <taxon>Dactylosporangium</taxon>
    </lineage>
</organism>
<keyword evidence="2" id="KW-0333">Golgi apparatus</keyword>
<evidence type="ECO:0000256" key="4">
    <source>
        <dbReference type="ARBA" id="ARBA00023136"/>
    </source>
</evidence>
<gene>
    <name evidence="5" type="ORF">GCM10009827_001100</name>
</gene>
<evidence type="ECO:0000256" key="1">
    <source>
        <dbReference type="ARBA" id="ARBA00004255"/>
    </source>
</evidence>
<protein>
    <recommendedName>
        <fullName evidence="7">Golgi phosphoprotein 3 GPP34</fullName>
    </recommendedName>
</protein>
<name>A0ABN1ZHN5_9ACTN</name>
<dbReference type="Pfam" id="PF05719">
    <property type="entry name" value="GPP34"/>
    <property type="match status" value="1"/>
</dbReference>
<keyword evidence="6" id="KW-1185">Reference proteome</keyword>
<dbReference type="RefSeq" id="WP_344498284.1">
    <property type="nucleotide sequence ID" value="NZ_BAAAQD010000001.1"/>
</dbReference>
<accession>A0ABN1ZHN5</accession>
<reference evidence="5 6" key="1">
    <citation type="journal article" date="2019" name="Int. J. Syst. Evol. Microbiol.">
        <title>The Global Catalogue of Microorganisms (GCM) 10K type strain sequencing project: providing services to taxonomists for standard genome sequencing and annotation.</title>
        <authorList>
            <consortium name="The Broad Institute Genomics Platform"/>
            <consortium name="The Broad Institute Genome Sequencing Center for Infectious Disease"/>
            <person name="Wu L."/>
            <person name="Ma J."/>
        </authorList>
    </citation>
    <scope>NUCLEOTIDE SEQUENCE [LARGE SCALE GENOMIC DNA]</scope>
    <source>
        <strain evidence="5 6">JCM 15933</strain>
    </source>
</reference>
<evidence type="ECO:0008006" key="7">
    <source>
        <dbReference type="Google" id="ProtNLM"/>
    </source>
</evidence>
<dbReference type="Gene3D" id="1.10.3630.10">
    <property type="entry name" value="yeast vps74-n-term truncation variant domain like"/>
    <property type="match status" value="1"/>
</dbReference>
<dbReference type="EMBL" id="BAAAQD010000001">
    <property type="protein sequence ID" value="GAA1499445.1"/>
    <property type="molecule type" value="Genomic_DNA"/>
</dbReference>